<dbReference type="PANTHER" id="PTHR30055:SF234">
    <property type="entry name" value="HTH-TYPE TRANSCRIPTIONAL REGULATOR BETI"/>
    <property type="match status" value="1"/>
</dbReference>
<proteinExistence type="predicted"/>
<feature type="DNA-binding region" description="H-T-H motif" evidence="4">
    <location>
        <begin position="44"/>
        <end position="63"/>
    </location>
</feature>
<dbReference type="EMBL" id="LOTN01000044">
    <property type="protein sequence ID" value="KUZ86997.1"/>
    <property type="molecule type" value="Genomic_DNA"/>
</dbReference>
<dbReference type="Proteomes" id="UP000065521">
    <property type="component" value="Unassembled WGS sequence"/>
</dbReference>
<name>A0A102L4M7_9BURK</name>
<dbReference type="GO" id="GO:0000976">
    <property type="term" value="F:transcription cis-regulatory region binding"/>
    <property type="evidence" value="ECO:0007669"/>
    <property type="project" value="TreeGrafter"/>
</dbReference>
<feature type="domain" description="HTH tetR-type" evidence="5">
    <location>
        <begin position="21"/>
        <end position="81"/>
    </location>
</feature>
<sequence length="208" mass="23425">MTNAVSTTPPRARRSQHERSASARFALISATLDCLMEIGIAQTSITEICKRAGLSRGALLHHFPHKNELLVASYMVWLEGKLATLEARLQPAAGVRDEVAAWRAQMKETFSMTQEFYWALRNDRDLRERFNAALLTHPVGDDASNHLPRTRIDASRSPELTRYVIACFIRGLCFQELFVRNQAIPDRAFEHFVDMLGAFLDQPGADPA</sequence>
<dbReference type="InterPro" id="IPR050109">
    <property type="entry name" value="HTH-type_TetR-like_transc_reg"/>
</dbReference>
<keyword evidence="2 4" id="KW-0238">DNA-binding</keyword>
<dbReference type="PRINTS" id="PR00455">
    <property type="entry name" value="HTHTETR"/>
</dbReference>
<dbReference type="PROSITE" id="PS50977">
    <property type="entry name" value="HTH_TETR_2"/>
    <property type="match status" value="1"/>
</dbReference>
<dbReference type="Gene3D" id="1.10.357.10">
    <property type="entry name" value="Tetracycline Repressor, domain 2"/>
    <property type="match status" value="1"/>
</dbReference>
<evidence type="ECO:0000256" key="1">
    <source>
        <dbReference type="ARBA" id="ARBA00023015"/>
    </source>
</evidence>
<accession>A0A102L4M7</accession>
<keyword evidence="1" id="KW-0805">Transcription regulation</keyword>
<reference evidence="6 7" key="1">
    <citation type="submission" date="2015-11" db="EMBL/GenBank/DDBJ databases">
        <title>Expanding the genomic diversity of Burkholderia species for the development of highly accurate diagnostics.</title>
        <authorList>
            <person name="Sahl J."/>
            <person name="Keim P."/>
            <person name="Wagner D."/>
        </authorList>
    </citation>
    <scope>NUCLEOTIDE SEQUENCE [LARGE SCALE GENOMIC DNA]</scope>
    <source>
        <strain evidence="6 7">RF32-BP4</strain>
    </source>
</reference>
<evidence type="ECO:0000256" key="4">
    <source>
        <dbReference type="PROSITE-ProRule" id="PRU00335"/>
    </source>
</evidence>
<evidence type="ECO:0000259" key="5">
    <source>
        <dbReference type="PROSITE" id="PS50977"/>
    </source>
</evidence>
<gene>
    <name evidence="6" type="ORF">WI38_00740</name>
</gene>
<evidence type="ECO:0000313" key="7">
    <source>
        <dbReference type="Proteomes" id="UP000065521"/>
    </source>
</evidence>
<evidence type="ECO:0000256" key="3">
    <source>
        <dbReference type="ARBA" id="ARBA00023163"/>
    </source>
</evidence>
<evidence type="ECO:0000256" key="2">
    <source>
        <dbReference type="ARBA" id="ARBA00023125"/>
    </source>
</evidence>
<dbReference type="InterPro" id="IPR001647">
    <property type="entry name" value="HTH_TetR"/>
</dbReference>
<dbReference type="Pfam" id="PF00440">
    <property type="entry name" value="TetR_N"/>
    <property type="match status" value="1"/>
</dbReference>
<dbReference type="SUPFAM" id="SSF46689">
    <property type="entry name" value="Homeodomain-like"/>
    <property type="match status" value="1"/>
</dbReference>
<evidence type="ECO:0000313" key="6">
    <source>
        <dbReference type="EMBL" id="KUZ86997.1"/>
    </source>
</evidence>
<organism evidence="6 7">
    <name type="scientific">Burkholderia ubonensis</name>
    <dbReference type="NCBI Taxonomy" id="101571"/>
    <lineage>
        <taxon>Bacteria</taxon>
        <taxon>Pseudomonadati</taxon>
        <taxon>Pseudomonadota</taxon>
        <taxon>Betaproteobacteria</taxon>
        <taxon>Burkholderiales</taxon>
        <taxon>Burkholderiaceae</taxon>
        <taxon>Burkholderia</taxon>
        <taxon>Burkholderia cepacia complex</taxon>
    </lineage>
</organism>
<comment type="caution">
    <text evidence="6">The sequence shown here is derived from an EMBL/GenBank/DDBJ whole genome shotgun (WGS) entry which is preliminary data.</text>
</comment>
<keyword evidence="3" id="KW-0804">Transcription</keyword>
<dbReference type="PANTHER" id="PTHR30055">
    <property type="entry name" value="HTH-TYPE TRANSCRIPTIONAL REGULATOR RUTR"/>
    <property type="match status" value="1"/>
</dbReference>
<dbReference type="InterPro" id="IPR009057">
    <property type="entry name" value="Homeodomain-like_sf"/>
</dbReference>
<dbReference type="GO" id="GO:0003700">
    <property type="term" value="F:DNA-binding transcription factor activity"/>
    <property type="evidence" value="ECO:0007669"/>
    <property type="project" value="TreeGrafter"/>
</dbReference>
<dbReference type="RefSeq" id="WP_059635202.1">
    <property type="nucleotide sequence ID" value="NZ_LOTK01000016.1"/>
</dbReference>
<protein>
    <submittedName>
        <fullName evidence="6">TetR family transcriptional regulator</fullName>
    </submittedName>
</protein>
<dbReference type="AlphaFoldDB" id="A0A102L4M7"/>